<dbReference type="PANTHER" id="PTHR34826:SF2">
    <property type="entry name" value="UPF0590 PROTEIN C409.17C"/>
    <property type="match status" value="1"/>
</dbReference>
<feature type="region of interest" description="Disordered" evidence="1">
    <location>
        <begin position="369"/>
        <end position="407"/>
    </location>
</feature>
<organism evidence="3 4">
    <name type="scientific">Entomortierella parvispora</name>
    <dbReference type="NCBI Taxonomy" id="205924"/>
    <lineage>
        <taxon>Eukaryota</taxon>
        <taxon>Fungi</taxon>
        <taxon>Fungi incertae sedis</taxon>
        <taxon>Mucoromycota</taxon>
        <taxon>Mortierellomycotina</taxon>
        <taxon>Mortierellomycetes</taxon>
        <taxon>Mortierellales</taxon>
        <taxon>Mortierellaceae</taxon>
        <taxon>Entomortierella</taxon>
    </lineage>
</organism>
<feature type="compositionally biased region" description="Basic and acidic residues" evidence="1">
    <location>
        <begin position="181"/>
        <end position="199"/>
    </location>
</feature>
<protein>
    <recommendedName>
        <fullName evidence="2">Domain of unknown function at the cortex 1 domain-containing protein</fullName>
    </recommendedName>
</protein>
<feature type="region of interest" description="Disordered" evidence="1">
    <location>
        <begin position="41"/>
        <end position="80"/>
    </location>
</feature>
<reference evidence="3" key="1">
    <citation type="submission" date="2021-11" db="EMBL/GenBank/DDBJ databases">
        <authorList>
            <person name="Herlambang A."/>
            <person name="Guo Y."/>
            <person name="Takashima Y."/>
            <person name="Nishizawa T."/>
        </authorList>
    </citation>
    <scope>NUCLEOTIDE SEQUENCE</scope>
    <source>
        <strain evidence="3">E1425</strain>
    </source>
</reference>
<dbReference type="EMBL" id="BQFW01000015">
    <property type="protein sequence ID" value="GJJ78355.1"/>
    <property type="molecule type" value="Genomic_DNA"/>
</dbReference>
<evidence type="ECO:0000313" key="3">
    <source>
        <dbReference type="EMBL" id="GJJ78355.1"/>
    </source>
</evidence>
<evidence type="ECO:0000259" key="2">
    <source>
        <dbReference type="Pfam" id="PF08588"/>
    </source>
</evidence>
<sequence length="421" mass="47054">MPLTVRIGPNRDPRSLQKCPVNNDTSPIAVSSEHFEGLVTVRVQNHHPSSLSSPSSPSAPISSSLASDSPSSPPSSSSSTFASCPYFDQKTRLFSLQWQGQFKATNPARPDGLWTGDDVLFVAEAEKAVKVPRGTSLVTRFVRLIDPAFVADAIWNKRRPWVGSPLVSGMNILRVWKASDTDHQDHGSDSGHDQNQDPDHDYDDDTLQPKTDRLRKDWIYYGLNRLEEDNVDLLFKSPDKNVLSSKDQPTGEYLAKETITAEPSAKSWWWSQTSDQSKQIPSIALTRGKRKKSGMTALTVAGLTPYQRRRFFTKQEHRQAALLDPSLVIAGDFFNNFTDFEHAQGRMVITIHFDQVLQGQPMRFVCKSRAKRDKSKGAVNHSKENLDEPSSGAVVLESQGEKEQTEEDAAVFFVVELQWTP</sequence>
<feature type="domain" description="Domain of unknown function at the cortex 1" evidence="2">
    <location>
        <begin position="3"/>
        <end position="372"/>
    </location>
</feature>
<comment type="caution">
    <text evidence="3">The sequence shown here is derived from an EMBL/GenBank/DDBJ whole genome shotgun (WGS) entry which is preliminary data.</text>
</comment>
<feature type="region of interest" description="Disordered" evidence="1">
    <location>
        <begin position="181"/>
        <end position="208"/>
    </location>
</feature>
<gene>
    <name evidence="3" type="ORF">EMPS_10714</name>
</gene>
<feature type="region of interest" description="Disordered" evidence="1">
    <location>
        <begin position="1"/>
        <end position="27"/>
    </location>
</feature>
<feature type="compositionally biased region" description="Low complexity" evidence="1">
    <location>
        <begin position="48"/>
        <end position="79"/>
    </location>
</feature>
<evidence type="ECO:0000313" key="4">
    <source>
        <dbReference type="Proteomes" id="UP000827284"/>
    </source>
</evidence>
<proteinExistence type="predicted"/>
<keyword evidence="4" id="KW-1185">Reference proteome</keyword>
<reference evidence="3" key="2">
    <citation type="journal article" date="2022" name="Microbiol. Resour. Announc.">
        <title>Whole-Genome Sequence of Entomortierella parvispora E1425, a Mucoromycotan Fungus Associated with Burkholderiaceae-Related Endosymbiotic Bacteria.</title>
        <authorList>
            <person name="Herlambang A."/>
            <person name="Guo Y."/>
            <person name="Takashima Y."/>
            <person name="Narisawa K."/>
            <person name="Ohta H."/>
            <person name="Nishizawa T."/>
        </authorList>
    </citation>
    <scope>NUCLEOTIDE SEQUENCE</scope>
    <source>
        <strain evidence="3">E1425</strain>
    </source>
</reference>
<dbReference type="AlphaFoldDB" id="A0A9P3M1T2"/>
<dbReference type="PANTHER" id="PTHR34826">
    <property type="entry name" value="UPF0590 PROTEIN C409.17C"/>
    <property type="match status" value="1"/>
</dbReference>
<dbReference type="Pfam" id="PF08588">
    <property type="entry name" value="Duc1"/>
    <property type="match status" value="1"/>
</dbReference>
<name>A0A9P3M1T2_9FUNG</name>
<dbReference type="Proteomes" id="UP000827284">
    <property type="component" value="Unassembled WGS sequence"/>
</dbReference>
<evidence type="ECO:0000256" key="1">
    <source>
        <dbReference type="SAM" id="MobiDB-lite"/>
    </source>
</evidence>
<accession>A0A9P3M1T2</accession>
<dbReference type="InterPro" id="IPR013897">
    <property type="entry name" value="Duc1"/>
</dbReference>
<dbReference type="OrthoDB" id="2119945at2759"/>